<keyword evidence="4" id="KW-1185">Reference proteome</keyword>
<dbReference type="InterPro" id="IPR042100">
    <property type="entry name" value="Bug_dom1"/>
</dbReference>
<organism evidence="3 4">
    <name type="scientific">Ramlibacter pinisoli</name>
    <dbReference type="NCBI Taxonomy" id="2682844"/>
    <lineage>
        <taxon>Bacteria</taxon>
        <taxon>Pseudomonadati</taxon>
        <taxon>Pseudomonadota</taxon>
        <taxon>Betaproteobacteria</taxon>
        <taxon>Burkholderiales</taxon>
        <taxon>Comamonadaceae</taxon>
        <taxon>Ramlibacter</taxon>
    </lineage>
</organism>
<dbReference type="Gene3D" id="3.40.190.10">
    <property type="entry name" value="Periplasmic binding protein-like II"/>
    <property type="match status" value="1"/>
</dbReference>
<name>A0A6N8IYN3_9BURK</name>
<evidence type="ECO:0000256" key="2">
    <source>
        <dbReference type="SAM" id="SignalP"/>
    </source>
</evidence>
<dbReference type="PANTHER" id="PTHR42928:SF5">
    <property type="entry name" value="BLR1237 PROTEIN"/>
    <property type="match status" value="1"/>
</dbReference>
<dbReference type="RefSeq" id="WP_157399938.1">
    <property type="nucleotide sequence ID" value="NZ_WSEL01000009.1"/>
</dbReference>
<reference evidence="3 4" key="1">
    <citation type="submission" date="2019-12" db="EMBL/GenBank/DDBJ databases">
        <authorList>
            <person name="Huq M.A."/>
        </authorList>
    </citation>
    <scope>NUCLEOTIDE SEQUENCE [LARGE SCALE GENOMIC DNA]</scope>
    <source>
        <strain evidence="3 4">MAH-25</strain>
    </source>
</reference>
<dbReference type="PANTHER" id="PTHR42928">
    <property type="entry name" value="TRICARBOXYLATE-BINDING PROTEIN"/>
    <property type="match status" value="1"/>
</dbReference>
<comment type="similarity">
    <text evidence="1">Belongs to the UPF0065 (bug) family.</text>
</comment>
<protein>
    <submittedName>
        <fullName evidence="3">Tripartite tricarboxylate transporter substrate binding protein</fullName>
    </submittedName>
</protein>
<feature type="chain" id="PRO_5026735228" evidence="2">
    <location>
        <begin position="28"/>
        <end position="326"/>
    </location>
</feature>
<evidence type="ECO:0000256" key="1">
    <source>
        <dbReference type="ARBA" id="ARBA00006987"/>
    </source>
</evidence>
<evidence type="ECO:0000313" key="3">
    <source>
        <dbReference type="EMBL" id="MVQ31937.1"/>
    </source>
</evidence>
<keyword evidence="2" id="KW-0732">Signal</keyword>
<dbReference type="CDD" id="cd13578">
    <property type="entry name" value="PBP2_Bug27"/>
    <property type="match status" value="1"/>
</dbReference>
<dbReference type="Gene3D" id="3.40.190.150">
    <property type="entry name" value="Bordetella uptake gene, domain 1"/>
    <property type="match status" value="1"/>
</dbReference>
<accession>A0A6N8IYN3</accession>
<dbReference type="Proteomes" id="UP000469385">
    <property type="component" value="Unassembled WGS sequence"/>
</dbReference>
<dbReference type="PROSITE" id="PS51318">
    <property type="entry name" value="TAT"/>
    <property type="match status" value="1"/>
</dbReference>
<dbReference type="Pfam" id="PF03401">
    <property type="entry name" value="TctC"/>
    <property type="match status" value="1"/>
</dbReference>
<dbReference type="PIRSF" id="PIRSF017082">
    <property type="entry name" value="YflP"/>
    <property type="match status" value="1"/>
</dbReference>
<sequence length="326" mass="34300">MNHVNSSRRRLLAAAALALAAAPPAFAQATYPTKPIRLVVAYPPGGPLDVLARSLAQPLGDALGQPIVVDNRAGAGGVIGSDFVAKAAPDGYTLLFGSTPLSIQETLLPKLPYSVYKDFTPIANMAVGPQALVVGNSVPVSNVQELIDYGKAQNGRLNYASPSAGGSNHLAAEMFKSMAGFSATHVPYKGGAPAEIDLIAGQVTFMFGAFSSSLAQAEKGRLKVLGVSSKKRMAKAPNVPTIAETLPGFEVESWYGVLGPPGLPPAIAARLNAEVNKILGSDDMKKRFTAMDLEATPWTPQQFSDYIRQNTAMWAKVIKDANVKPE</sequence>
<dbReference type="AlphaFoldDB" id="A0A6N8IYN3"/>
<comment type="caution">
    <text evidence="3">The sequence shown here is derived from an EMBL/GenBank/DDBJ whole genome shotgun (WGS) entry which is preliminary data.</text>
</comment>
<dbReference type="InterPro" id="IPR005064">
    <property type="entry name" value="BUG"/>
</dbReference>
<dbReference type="EMBL" id="WSEL01000009">
    <property type="protein sequence ID" value="MVQ31937.1"/>
    <property type="molecule type" value="Genomic_DNA"/>
</dbReference>
<feature type="signal peptide" evidence="2">
    <location>
        <begin position="1"/>
        <end position="27"/>
    </location>
</feature>
<evidence type="ECO:0000313" key="4">
    <source>
        <dbReference type="Proteomes" id="UP000469385"/>
    </source>
</evidence>
<dbReference type="SUPFAM" id="SSF53850">
    <property type="entry name" value="Periplasmic binding protein-like II"/>
    <property type="match status" value="1"/>
</dbReference>
<proteinExistence type="inferred from homology"/>
<dbReference type="InterPro" id="IPR006311">
    <property type="entry name" value="TAT_signal"/>
</dbReference>
<gene>
    <name evidence="3" type="ORF">GON04_20935</name>
</gene>